<feature type="compositionally biased region" description="Basic and acidic residues" evidence="1">
    <location>
        <begin position="219"/>
        <end position="229"/>
    </location>
</feature>
<name>A0AAD5UPI3_9APHY</name>
<feature type="region of interest" description="Disordered" evidence="1">
    <location>
        <begin position="174"/>
        <end position="243"/>
    </location>
</feature>
<feature type="compositionally biased region" description="Low complexity" evidence="1">
    <location>
        <begin position="80"/>
        <end position="92"/>
    </location>
</feature>
<evidence type="ECO:0000313" key="3">
    <source>
        <dbReference type="Proteomes" id="UP001212997"/>
    </source>
</evidence>
<feature type="compositionally biased region" description="Acidic residues" evidence="1">
    <location>
        <begin position="188"/>
        <end position="213"/>
    </location>
</feature>
<evidence type="ECO:0000256" key="1">
    <source>
        <dbReference type="SAM" id="MobiDB-lite"/>
    </source>
</evidence>
<sequence length="326" mass="35613">MLHLSNITLVPTSTSLKMPDKLRTRLAIKLDKPNPKKALKNMIVKKPRAAVGKIKSGLAKAKAKQKDDTHTDISVDTTRASPAPSDASGASGETTLECSEVGDGDLAEVKVMIRDDSAVASPTLEVDEVLEEAPLVDEVPLLLDDIVVVKPPFAREDDDMFAYSGRIIVETSSVVGSSSEDTQIGGNQEDDENAESAQSDENDSEDDLAEETADILVDTLKDAPARNEDPPPPMTEEEEENKDNLETMARILQGALAGRRALDRDQDFLWFNVPIFKGKLFMLVQPDDVPDMVCFSVTLPYITTHILSDHVHTTSTSYCYANCRII</sequence>
<dbReference type="EMBL" id="JANAWD010001127">
    <property type="protein sequence ID" value="KAJ3474187.1"/>
    <property type="molecule type" value="Genomic_DNA"/>
</dbReference>
<feature type="compositionally biased region" description="Basic and acidic residues" evidence="1">
    <location>
        <begin position="64"/>
        <end position="73"/>
    </location>
</feature>
<reference evidence="2" key="1">
    <citation type="submission" date="2022-07" db="EMBL/GenBank/DDBJ databases">
        <title>Genome Sequence of Physisporinus lineatus.</title>
        <authorList>
            <person name="Buettner E."/>
        </authorList>
    </citation>
    <scope>NUCLEOTIDE SEQUENCE</scope>
    <source>
        <strain evidence="2">VT162</strain>
    </source>
</reference>
<feature type="region of interest" description="Disordered" evidence="1">
    <location>
        <begin position="56"/>
        <end position="97"/>
    </location>
</feature>
<evidence type="ECO:0000313" key="2">
    <source>
        <dbReference type="EMBL" id="KAJ3474187.1"/>
    </source>
</evidence>
<comment type="caution">
    <text evidence="2">The sequence shown here is derived from an EMBL/GenBank/DDBJ whole genome shotgun (WGS) entry which is preliminary data.</text>
</comment>
<accession>A0AAD5UPI3</accession>
<dbReference type="Proteomes" id="UP001212997">
    <property type="component" value="Unassembled WGS sequence"/>
</dbReference>
<dbReference type="AlphaFoldDB" id="A0AAD5UPI3"/>
<keyword evidence="3" id="KW-1185">Reference proteome</keyword>
<protein>
    <submittedName>
        <fullName evidence="2">Uncharacterized protein</fullName>
    </submittedName>
</protein>
<gene>
    <name evidence="2" type="ORF">NLI96_g12603</name>
</gene>
<proteinExistence type="predicted"/>
<organism evidence="2 3">
    <name type="scientific">Meripilus lineatus</name>
    <dbReference type="NCBI Taxonomy" id="2056292"/>
    <lineage>
        <taxon>Eukaryota</taxon>
        <taxon>Fungi</taxon>
        <taxon>Dikarya</taxon>
        <taxon>Basidiomycota</taxon>
        <taxon>Agaricomycotina</taxon>
        <taxon>Agaricomycetes</taxon>
        <taxon>Polyporales</taxon>
        <taxon>Meripilaceae</taxon>
        <taxon>Meripilus</taxon>
    </lineage>
</organism>